<protein>
    <submittedName>
        <fullName evidence="1">Uncharacterized protein</fullName>
    </submittedName>
</protein>
<organism evidence="1 2">
    <name type="scientific">Portunus trituberculatus</name>
    <name type="common">Swimming crab</name>
    <name type="synonym">Neptunus trituberculatus</name>
    <dbReference type="NCBI Taxonomy" id="210409"/>
    <lineage>
        <taxon>Eukaryota</taxon>
        <taxon>Metazoa</taxon>
        <taxon>Ecdysozoa</taxon>
        <taxon>Arthropoda</taxon>
        <taxon>Crustacea</taxon>
        <taxon>Multicrustacea</taxon>
        <taxon>Malacostraca</taxon>
        <taxon>Eumalacostraca</taxon>
        <taxon>Eucarida</taxon>
        <taxon>Decapoda</taxon>
        <taxon>Pleocyemata</taxon>
        <taxon>Brachyura</taxon>
        <taxon>Eubrachyura</taxon>
        <taxon>Portunoidea</taxon>
        <taxon>Portunidae</taxon>
        <taxon>Portuninae</taxon>
        <taxon>Portunus</taxon>
    </lineage>
</organism>
<dbReference type="AlphaFoldDB" id="A0A5B7IS20"/>
<gene>
    <name evidence="1" type="ORF">E2C01_079174</name>
</gene>
<evidence type="ECO:0000313" key="2">
    <source>
        <dbReference type="Proteomes" id="UP000324222"/>
    </source>
</evidence>
<proteinExistence type="predicted"/>
<dbReference type="EMBL" id="VSRR010065435">
    <property type="protein sequence ID" value="MPC84436.1"/>
    <property type="molecule type" value="Genomic_DNA"/>
</dbReference>
<comment type="caution">
    <text evidence="1">The sequence shown here is derived from an EMBL/GenBank/DDBJ whole genome shotgun (WGS) entry which is preliminary data.</text>
</comment>
<reference evidence="1 2" key="1">
    <citation type="submission" date="2019-05" db="EMBL/GenBank/DDBJ databases">
        <title>Another draft genome of Portunus trituberculatus and its Hox gene families provides insights of decapod evolution.</title>
        <authorList>
            <person name="Jeong J.-H."/>
            <person name="Song I."/>
            <person name="Kim S."/>
            <person name="Choi T."/>
            <person name="Kim D."/>
            <person name="Ryu S."/>
            <person name="Kim W."/>
        </authorList>
    </citation>
    <scope>NUCLEOTIDE SEQUENCE [LARGE SCALE GENOMIC DNA]</scope>
    <source>
        <tissue evidence="1">Muscle</tissue>
    </source>
</reference>
<accession>A0A5B7IS20</accession>
<evidence type="ECO:0000313" key="1">
    <source>
        <dbReference type="EMBL" id="MPC84436.1"/>
    </source>
</evidence>
<sequence length="83" mass="8802">MNGINIPALSERNLFIPSELKCRASLCCSSLTAQRGHSAPPLASLTIRRDYYDPSSLPAPLAPGNQAPPKVMAISSLACHSLL</sequence>
<keyword evidence="2" id="KW-1185">Reference proteome</keyword>
<name>A0A5B7IS20_PORTR</name>
<dbReference type="Proteomes" id="UP000324222">
    <property type="component" value="Unassembled WGS sequence"/>
</dbReference>